<keyword evidence="2" id="KW-0812">Transmembrane</keyword>
<feature type="transmembrane region" description="Helical" evidence="2">
    <location>
        <begin position="73"/>
        <end position="91"/>
    </location>
</feature>
<evidence type="ECO:0000256" key="1">
    <source>
        <dbReference type="SAM" id="MobiDB-lite"/>
    </source>
</evidence>
<dbReference type="RefSeq" id="WP_310283887.1">
    <property type="nucleotide sequence ID" value="NZ_BAAAOM010000002.1"/>
</dbReference>
<dbReference type="EMBL" id="JAVDYD010000001">
    <property type="protein sequence ID" value="MDR7336860.1"/>
    <property type="molecule type" value="Genomic_DNA"/>
</dbReference>
<comment type="caution">
    <text evidence="3">The sequence shown here is derived from an EMBL/GenBank/DDBJ whole genome shotgun (WGS) entry which is preliminary data.</text>
</comment>
<feature type="region of interest" description="Disordered" evidence="1">
    <location>
        <begin position="588"/>
        <end position="609"/>
    </location>
</feature>
<evidence type="ECO:0000313" key="4">
    <source>
        <dbReference type="Proteomes" id="UP001183604"/>
    </source>
</evidence>
<dbReference type="Proteomes" id="UP001183604">
    <property type="component" value="Unassembled WGS sequence"/>
</dbReference>
<name>A0ABU2AIR3_9ACTN</name>
<evidence type="ECO:0000313" key="3">
    <source>
        <dbReference type="EMBL" id="MDR7336860.1"/>
    </source>
</evidence>
<feature type="transmembrane region" description="Helical" evidence="2">
    <location>
        <begin position="30"/>
        <end position="52"/>
    </location>
</feature>
<evidence type="ECO:0000256" key="2">
    <source>
        <dbReference type="SAM" id="Phobius"/>
    </source>
</evidence>
<dbReference type="InterPro" id="IPR027417">
    <property type="entry name" value="P-loop_NTPase"/>
</dbReference>
<protein>
    <submittedName>
        <fullName evidence="3">Uncharacterized protein</fullName>
    </submittedName>
</protein>
<gene>
    <name evidence="3" type="ORF">J2S69_000579</name>
</gene>
<proteinExistence type="predicted"/>
<sequence>MIEWKLFWTLAATAVSLALAVFTVTGVLWALLAAIIAAALGIVAGVLGFAIVEACEMWRHAEDWQRKHVWIGIHAAAAAFTAWTITAVYLPRSALNLTIMAGALAALATIVYWSARGLEYRLVKLVAPSYVRAEVDQDDLLGRREKVVAAALRQAGLGFVRVLPGCEPLRSNAGWQFRVRTQSKARLRGDERTGAQIELTPKHAEAVAIALAEITGRDVESSWVRFRKERQAGTYSVTITNRDLMAEVIPFVDDPTPTSITEPALVGIEIDGREHRERLDQHGRKIGSSTSGKSSLINLEFAHATRCTDALVWVAGVQKLYDLVGPWLEPYLNTGLRPPFNWVANGQTDTLTMMAAAMSLARWRQRQPMNQRRWRKIVVYLDEFSFVAQSRQKILFDGEWVDASWLASAMLRGAASGNVHIHLATQRSTIDHFGDKGGDVISNIAVNSAFRSKDWAEVGRLTNDYKLPAPQWPGEYYLLSNSDPLNLKAPYIQTTDPSKPRLHDGPTIAEISWSRRHLVGPDLAESEGLAALGPAYTNRNKLVNDQMMRYLTRGTGEAPQEEGTAATEHGEVYDAVRAQLAAAAAEAGLDLSQDDARTAPATSEPERRRPDAILALLEGAKETHPDGMAAAQIAAALKANGDAAAEPGVLAPTLSRMHNQGKIARVASGRYAALRHTTA</sequence>
<reference evidence="3 4" key="1">
    <citation type="submission" date="2023-07" db="EMBL/GenBank/DDBJ databases">
        <title>Sequencing the genomes of 1000 actinobacteria strains.</title>
        <authorList>
            <person name="Klenk H.-P."/>
        </authorList>
    </citation>
    <scope>NUCLEOTIDE SEQUENCE [LARGE SCALE GENOMIC DNA]</scope>
    <source>
        <strain evidence="3 4">DSM 44724</strain>
    </source>
</reference>
<keyword evidence="4" id="KW-1185">Reference proteome</keyword>
<keyword evidence="2" id="KW-0472">Membrane</keyword>
<dbReference type="Gene3D" id="3.40.50.300">
    <property type="entry name" value="P-loop containing nucleotide triphosphate hydrolases"/>
    <property type="match status" value="1"/>
</dbReference>
<accession>A0ABU2AIR3</accession>
<organism evidence="3 4">
    <name type="scientific">Glycomyces lechevalierae</name>
    <dbReference type="NCBI Taxonomy" id="256034"/>
    <lineage>
        <taxon>Bacteria</taxon>
        <taxon>Bacillati</taxon>
        <taxon>Actinomycetota</taxon>
        <taxon>Actinomycetes</taxon>
        <taxon>Glycomycetales</taxon>
        <taxon>Glycomycetaceae</taxon>
        <taxon>Glycomyces</taxon>
    </lineage>
</organism>
<keyword evidence="2" id="KW-1133">Transmembrane helix</keyword>